<dbReference type="OrthoDB" id="4640801at2"/>
<keyword evidence="1" id="KW-0472">Membrane</keyword>
<feature type="transmembrane region" description="Helical" evidence="1">
    <location>
        <begin position="229"/>
        <end position="254"/>
    </location>
</feature>
<dbReference type="InterPro" id="IPR049694">
    <property type="entry name" value="Daptide_HExxH"/>
</dbReference>
<keyword evidence="1" id="KW-0812">Transmembrane</keyword>
<organism evidence="2 3">
    <name type="scientific">Microbacterium enclense</name>
    <dbReference type="NCBI Taxonomy" id="993073"/>
    <lineage>
        <taxon>Bacteria</taxon>
        <taxon>Bacillati</taxon>
        <taxon>Actinomycetota</taxon>
        <taxon>Actinomycetes</taxon>
        <taxon>Micrococcales</taxon>
        <taxon>Microbacteriaceae</taxon>
        <taxon>Microbacterium</taxon>
    </lineage>
</organism>
<name>A0A443JEE2_9MICO</name>
<feature type="transmembrane region" description="Helical" evidence="1">
    <location>
        <begin position="134"/>
        <end position="157"/>
    </location>
</feature>
<protein>
    <recommendedName>
        <fullName evidence="4">Peptide zinc metalloprotease protein</fullName>
    </recommendedName>
</protein>
<evidence type="ECO:0000313" key="3">
    <source>
        <dbReference type="Proteomes" id="UP000285970"/>
    </source>
</evidence>
<evidence type="ECO:0000256" key="1">
    <source>
        <dbReference type="SAM" id="Phobius"/>
    </source>
</evidence>
<sequence length="560" mass="58302">MTRDLLTPVDPAVPRLADTVGFERSADGASWLVSVDGVPVSRASDAVAAALRAMDGVATLDDLRRRFAPDQTPEAFGALVDRFRRAGLLRGAERRTAGRLTYRPPLTVQFATLRAPVLFARLHRVLRPVLRRALLWPLAVLVLAGVVALVAQAPMAAEALTSPLPLDDLLLIAVVLVCATVAHEAAHGVTLTHGGARPRRAGFMLLYLGPAFFVDVTDAWRLPSRTARVAVALAGPAVHAVLAGAAALAALVVTDADLRRTLLVLACACATVVAVNLVPFVRFDGYIALMSALDEPNLRARTMADAAEGLRGLLFGGERSARALDRWWSVPFGILSVVVPTVIVWLAVERAIRALVGTGPVGAFLVLALQAVVVIAVGAGVARWVARCWRLGRGRLRFLALSGALLGASVALAALVPVDDVRTMGYATTDDGVTLVVPAGATGEGAVAIAGGRSVDLSSSGILADAHLVAGRTRATSLREATVPLTAFSPVALDDVAIDALVVGRVDVPAATTLPSAGRAGIHLGTRSLLEAVWATHVAVPASLLVASLLPPPPDSKEDR</sequence>
<proteinExistence type="predicted"/>
<keyword evidence="1" id="KW-1133">Transmembrane helix</keyword>
<dbReference type="RefSeq" id="WP_128217772.1">
    <property type="nucleotide sequence ID" value="NZ_RBZY01000027.1"/>
</dbReference>
<dbReference type="NCBIfam" id="NF041824">
    <property type="entry name" value="daptide_HExxH"/>
    <property type="match status" value="1"/>
</dbReference>
<accession>A0A443JEE2</accession>
<feature type="transmembrane region" description="Helical" evidence="1">
    <location>
        <begin position="360"/>
        <end position="386"/>
    </location>
</feature>
<evidence type="ECO:0000313" key="2">
    <source>
        <dbReference type="EMBL" id="RWR18851.1"/>
    </source>
</evidence>
<feature type="transmembrane region" description="Helical" evidence="1">
    <location>
        <begin position="169"/>
        <end position="191"/>
    </location>
</feature>
<dbReference type="Proteomes" id="UP000285970">
    <property type="component" value="Unassembled WGS sequence"/>
</dbReference>
<dbReference type="AlphaFoldDB" id="A0A443JEE2"/>
<feature type="transmembrane region" description="Helical" evidence="1">
    <location>
        <begin position="261"/>
        <end position="281"/>
    </location>
</feature>
<evidence type="ECO:0008006" key="4">
    <source>
        <dbReference type="Google" id="ProtNLM"/>
    </source>
</evidence>
<feature type="transmembrane region" description="Helical" evidence="1">
    <location>
        <begin position="327"/>
        <end position="348"/>
    </location>
</feature>
<reference evidence="2 3" key="1">
    <citation type="journal article" date="2018" name="Front. Microbiol.">
        <title>Novel Insights Into Bacterial Dimethylsulfoniopropionate Catabolism in the East China Sea.</title>
        <authorList>
            <person name="Liu J."/>
            <person name="Liu J."/>
            <person name="Zhang S.H."/>
            <person name="Liang J."/>
            <person name="Lin H."/>
            <person name="Song D."/>
            <person name="Yang G.P."/>
            <person name="Todd J.D."/>
            <person name="Zhang X.H."/>
        </authorList>
    </citation>
    <scope>NUCLEOTIDE SEQUENCE [LARGE SCALE GENOMIC DNA]</scope>
    <source>
        <strain evidence="2 3">ZYFD042</strain>
    </source>
</reference>
<dbReference type="EMBL" id="RBZY01000027">
    <property type="protein sequence ID" value="RWR18851.1"/>
    <property type="molecule type" value="Genomic_DNA"/>
</dbReference>
<comment type="caution">
    <text evidence="2">The sequence shown here is derived from an EMBL/GenBank/DDBJ whole genome shotgun (WGS) entry which is preliminary data.</text>
</comment>
<feature type="transmembrane region" description="Helical" evidence="1">
    <location>
        <begin position="398"/>
        <end position="418"/>
    </location>
</feature>
<gene>
    <name evidence="2" type="ORF">D8Y23_08770</name>
</gene>